<dbReference type="EMBL" id="BATM01000026">
    <property type="protein sequence ID" value="GAD80212.1"/>
    <property type="molecule type" value="Genomic_DNA"/>
</dbReference>
<evidence type="ECO:0000256" key="4">
    <source>
        <dbReference type="ARBA" id="ARBA00023136"/>
    </source>
</evidence>
<dbReference type="RefSeq" id="WP_021713920.1">
    <property type="nucleotide sequence ID" value="NZ_BATM01000026.1"/>
</dbReference>
<dbReference type="Gene3D" id="3.40.50.300">
    <property type="entry name" value="P-loop containing nucleotide triphosphate hydrolases"/>
    <property type="match status" value="1"/>
</dbReference>
<accession>U3B428</accession>
<sequence>MKRNFRLFFNRDSSLFFLLLISLFINILSLAMPFSLLHTYDRILPNQSYDTATILFIGVITAVFLEGFLRYFRSWLMASAAANFELKVSKEVISSLFKSDYKRLADMNVGRIFNGVSAIGHMRDMYSGQAKVALIDLPFACLFLWLVYFIGGDLVFIPIAVWVCVTLMILFLGRKLKKLTTSLSLTESQRTRIFIRVFSGLTSVKALAQEAELSASFRHTNYRLQQQQKRVDWLSIRLQECIGGASQATTLLIIMLGALLVVDGHMTTGGLTACSILAGRAVAPLSAIIGLYTRVASAEVAKEEVLELINIPEAKFTGQVVLDEPLTSSVLSFDGVKMPVASKVLTLDGITVPEHSLIQVTSDSLYFASEVLSMVVGLEPPAEGEVRIGSHNIYDLEYDVYRNAVVLVSAWPNLFSGTLLENMTMFTPELEADAMEIADKLGLTATLAELPSGYQTRIDESGTETFNKGTIKLIALVRALVQDPAFLMLEQPFLSLDIPSAELVTQVLKDEKQKRSIFATGYVSPQSMEYDYILSIDATGEGQLLTTPTVNGQDNG</sequence>
<dbReference type="PANTHER" id="PTHR43394">
    <property type="entry name" value="ATP-DEPENDENT PERMEASE MDL1, MITOCHONDRIAL"/>
    <property type="match status" value="1"/>
</dbReference>
<feature type="transmembrane region" description="Helical" evidence="5">
    <location>
        <begin position="52"/>
        <end position="72"/>
    </location>
</feature>
<feature type="transmembrane region" description="Helical" evidence="5">
    <location>
        <begin position="12"/>
        <end position="32"/>
    </location>
</feature>
<dbReference type="GO" id="GO:0016887">
    <property type="term" value="F:ATP hydrolysis activity"/>
    <property type="evidence" value="ECO:0007669"/>
    <property type="project" value="InterPro"/>
</dbReference>
<keyword evidence="4 5" id="KW-0472">Membrane</keyword>
<dbReference type="GO" id="GO:0015421">
    <property type="term" value="F:ABC-type oligopeptide transporter activity"/>
    <property type="evidence" value="ECO:0007669"/>
    <property type="project" value="TreeGrafter"/>
</dbReference>
<evidence type="ECO:0000313" key="8">
    <source>
        <dbReference type="EMBL" id="GAD80212.1"/>
    </source>
</evidence>
<dbReference type="SUPFAM" id="SSF52540">
    <property type="entry name" value="P-loop containing nucleoside triphosphate hydrolases"/>
    <property type="match status" value="1"/>
</dbReference>
<dbReference type="PANTHER" id="PTHR43394:SF1">
    <property type="entry name" value="ATP-BINDING CASSETTE SUB-FAMILY B MEMBER 10, MITOCHONDRIAL"/>
    <property type="match status" value="1"/>
</dbReference>
<evidence type="ECO:0000259" key="6">
    <source>
        <dbReference type="PROSITE" id="PS50893"/>
    </source>
</evidence>
<comment type="caution">
    <text evidence="8">The sequence shown here is derived from an EMBL/GenBank/DDBJ whole genome shotgun (WGS) entry which is preliminary data.</text>
</comment>
<reference evidence="8 9" key="1">
    <citation type="submission" date="2013-09" db="EMBL/GenBank/DDBJ databases">
        <title>Whole genome shotgun sequence of Vibrio ezurae NBRC 102218.</title>
        <authorList>
            <person name="Yoshida I."/>
            <person name="Hosoyama A."/>
            <person name="Numata M."/>
            <person name="Hashimoto M."/>
            <person name="Hosoyama Y."/>
            <person name="Tsuchikane K."/>
            <person name="Noguchi M."/>
            <person name="Hirakata S."/>
            <person name="Ichikawa N."/>
            <person name="Ohji S."/>
            <person name="Yamazoe A."/>
            <person name="Fujita N."/>
        </authorList>
    </citation>
    <scope>NUCLEOTIDE SEQUENCE [LARGE SCALE GENOMIC DNA]</scope>
    <source>
        <strain evidence="8 9">NBRC 102218</strain>
    </source>
</reference>
<dbReference type="Gene3D" id="1.20.1560.10">
    <property type="entry name" value="ABC transporter type 1, transmembrane domain"/>
    <property type="match status" value="1"/>
</dbReference>
<keyword evidence="3 5" id="KW-1133">Transmembrane helix</keyword>
<dbReference type="OrthoDB" id="5288404at2"/>
<dbReference type="InterPro" id="IPR027417">
    <property type="entry name" value="P-loop_NTPase"/>
</dbReference>
<comment type="subcellular location">
    <subcellularLocation>
        <location evidence="1">Cell membrane</location>
        <topology evidence="1">Multi-pass membrane protein</topology>
    </subcellularLocation>
</comment>
<dbReference type="Pfam" id="PF00005">
    <property type="entry name" value="ABC_tran"/>
    <property type="match status" value="1"/>
</dbReference>
<keyword evidence="9" id="KW-1185">Reference proteome</keyword>
<dbReference type="InterPro" id="IPR036640">
    <property type="entry name" value="ABC1_TM_sf"/>
</dbReference>
<name>U3B428_9VIBR</name>
<dbReference type="InterPro" id="IPR011527">
    <property type="entry name" value="ABC1_TM_dom"/>
</dbReference>
<dbReference type="Pfam" id="PF00664">
    <property type="entry name" value="ABC_membrane"/>
    <property type="match status" value="1"/>
</dbReference>
<evidence type="ECO:0000256" key="5">
    <source>
        <dbReference type="SAM" id="Phobius"/>
    </source>
</evidence>
<feature type="domain" description="ABC transmembrane type-1" evidence="7">
    <location>
        <begin position="16"/>
        <end position="297"/>
    </location>
</feature>
<evidence type="ECO:0000259" key="7">
    <source>
        <dbReference type="PROSITE" id="PS50929"/>
    </source>
</evidence>
<feature type="transmembrane region" description="Helical" evidence="5">
    <location>
        <begin position="241"/>
        <end position="262"/>
    </location>
</feature>
<dbReference type="InterPro" id="IPR003439">
    <property type="entry name" value="ABC_transporter-like_ATP-bd"/>
</dbReference>
<protein>
    <submittedName>
        <fullName evidence="8">Putative ABC transporter permease/ATP-binding protein</fullName>
    </submittedName>
</protein>
<organism evidence="8 9">
    <name type="scientific">Vibrio ezurae NBRC 102218</name>
    <dbReference type="NCBI Taxonomy" id="1219080"/>
    <lineage>
        <taxon>Bacteria</taxon>
        <taxon>Pseudomonadati</taxon>
        <taxon>Pseudomonadota</taxon>
        <taxon>Gammaproteobacteria</taxon>
        <taxon>Vibrionales</taxon>
        <taxon>Vibrionaceae</taxon>
        <taxon>Vibrio</taxon>
    </lineage>
</organism>
<dbReference type="Proteomes" id="UP000016562">
    <property type="component" value="Unassembled WGS sequence"/>
</dbReference>
<keyword evidence="8" id="KW-0067">ATP-binding</keyword>
<evidence type="ECO:0000256" key="1">
    <source>
        <dbReference type="ARBA" id="ARBA00004651"/>
    </source>
</evidence>
<dbReference type="AlphaFoldDB" id="U3B428"/>
<proteinExistence type="predicted"/>
<dbReference type="InterPro" id="IPR039421">
    <property type="entry name" value="Type_1_exporter"/>
</dbReference>
<dbReference type="eggNOG" id="COG2274">
    <property type="taxonomic scope" value="Bacteria"/>
</dbReference>
<dbReference type="SUPFAM" id="SSF90123">
    <property type="entry name" value="ABC transporter transmembrane region"/>
    <property type="match status" value="1"/>
</dbReference>
<feature type="transmembrane region" description="Helical" evidence="5">
    <location>
        <begin position="156"/>
        <end position="173"/>
    </location>
</feature>
<dbReference type="PROSITE" id="PS50929">
    <property type="entry name" value="ABC_TM1F"/>
    <property type="match status" value="1"/>
</dbReference>
<evidence type="ECO:0000313" key="9">
    <source>
        <dbReference type="Proteomes" id="UP000016562"/>
    </source>
</evidence>
<dbReference type="STRING" id="1219080.VEZ01S_26_00510"/>
<dbReference type="PROSITE" id="PS50893">
    <property type="entry name" value="ABC_TRANSPORTER_2"/>
    <property type="match status" value="1"/>
</dbReference>
<dbReference type="GO" id="GO:0005886">
    <property type="term" value="C:plasma membrane"/>
    <property type="evidence" value="ECO:0007669"/>
    <property type="project" value="UniProtKB-SubCell"/>
</dbReference>
<feature type="domain" description="ABC transporter" evidence="6">
    <location>
        <begin position="330"/>
        <end position="556"/>
    </location>
</feature>
<gene>
    <name evidence="8" type="ORF">VEZ01S_26_00510</name>
</gene>
<evidence type="ECO:0000256" key="2">
    <source>
        <dbReference type="ARBA" id="ARBA00022692"/>
    </source>
</evidence>
<feature type="transmembrane region" description="Helical" evidence="5">
    <location>
        <begin position="132"/>
        <end position="150"/>
    </location>
</feature>
<keyword evidence="8" id="KW-0547">Nucleotide-binding</keyword>
<keyword evidence="2 5" id="KW-0812">Transmembrane</keyword>
<evidence type="ECO:0000256" key="3">
    <source>
        <dbReference type="ARBA" id="ARBA00022989"/>
    </source>
</evidence>
<dbReference type="GO" id="GO:0005524">
    <property type="term" value="F:ATP binding"/>
    <property type="evidence" value="ECO:0007669"/>
    <property type="project" value="UniProtKB-KW"/>
</dbReference>